<dbReference type="Proteomes" id="UP000075787">
    <property type="component" value="Unassembled WGS sequence"/>
</dbReference>
<dbReference type="GO" id="GO:0003700">
    <property type="term" value="F:DNA-binding transcription factor activity"/>
    <property type="evidence" value="ECO:0007669"/>
    <property type="project" value="InterPro"/>
</dbReference>
<dbReference type="InterPro" id="IPR036390">
    <property type="entry name" value="WH_DNA-bd_sf"/>
</dbReference>
<organism evidence="5 6">
    <name type="scientific">Tistrella mobilis</name>
    <dbReference type="NCBI Taxonomy" id="171437"/>
    <lineage>
        <taxon>Bacteria</taxon>
        <taxon>Pseudomonadati</taxon>
        <taxon>Pseudomonadota</taxon>
        <taxon>Alphaproteobacteria</taxon>
        <taxon>Geminicoccales</taxon>
        <taxon>Geminicoccaceae</taxon>
        <taxon>Tistrella</taxon>
    </lineage>
</organism>
<reference evidence="5 6" key="1">
    <citation type="submission" date="2015-12" db="EMBL/GenBank/DDBJ databases">
        <title>Genome sequence of Tistrella mobilis MCCC 1A02139.</title>
        <authorList>
            <person name="Lu L."/>
            <person name="Lai Q."/>
            <person name="Shao Z."/>
            <person name="Qian P."/>
        </authorList>
    </citation>
    <scope>NUCLEOTIDE SEQUENCE [LARGE SCALE GENOMIC DNA]</scope>
    <source>
        <strain evidence="5 6">MCCC 1A02139</strain>
    </source>
</reference>
<dbReference type="GeneID" id="97240070"/>
<dbReference type="InterPro" id="IPR023187">
    <property type="entry name" value="Tscrpt_reg_MarR-type_CS"/>
</dbReference>
<dbReference type="PRINTS" id="PR00598">
    <property type="entry name" value="HTHMARR"/>
</dbReference>
<name>A0A162LTA8_9PROT</name>
<dbReference type="Pfam" id="PF01047">
    <property type="entry name" value="MarR"/>
    <property type="match status" value="1"/>
</dbReference>
<gene>
    <name evidence="5" type="ORF">AUP44_21210</name>
</gene>
<dbReference type="OrthoDB" id="9815567at2"/>
<keyword evidence="1" id="KW-0805">Transcription regulation</keyword>
<dbReference type="InterPro" id="IPR036388">
    <property type="entry name" value="WH-like_DNA-bd_sf"/>
</dbReference>
<comment type="caution">
    <text evidence="5">The sequence shown here is derived from an EMBL/GenBank/DDBJ whole genome shotgun (WGS) entry which is preliminary data.</text>
</comment>
<dbReference type="InterPro" id="IPR000835">
    <property type="entry name" value="HTH_MarR-typ"/>
</dbReference>
<dbReference type="PROSITE" id="PS50995">
    <property type="entry name" value="HTH_MARR_2"/>
    <property type="match status" value="1"/>
</dbReference>
<evidence type="ECO:0000313" key="6">
    <source>
        <dbReference type="Proteomes" id="UP000075787"/>
    </source>
</evidence>
<dbReference type="RefSeq" id="WP_062761712.1">
    <property type="nucleotide sequence ID" value="NZ_CP121045.1"/>
</dbReference>
<dbReference type="SMART" id="SM00347">
    <property type="entry name" value="HTH_MARR"/>
    <property type="match status" value="1"/>
</dbReference>
<evidence type="ECO:0000259" key="4">
    <source>
        <dbReference type="PROSITE" id="PS50995"/>
    </source>
</evidence>
<dbReference type="EMBL" id="LPZR01000034">
    <property type="protein sequence ID" value="KYO57005.1"/>
    <property type="molecule type" value="Genomic_DNA"/>
</dbReference>
<dbReference type="GO" id="GO:0003677">
    <property type="term" value="F:DNA binding"/>
    <property type="evidence" value="ECO:0007669"/>
    <property type="project" value="UniProtKB-KW"/>
</dbReference>
<sequence length="166" mass="17895">MKRLDTKYQALIDESRRRGLTGLDGLRTCMELLSTARAIDRDCAIRLGSHGLSEGRFVLLFLLRDRTDGLAPHVLADRAGVTRGTITGLLDGLERAGLVRRTADPEDGRRVRVMLTTSGEAVTAKAFQEHAGWIAGLTAGLSAEEQADLVRLLGKLRAGLASEDGS</sequence>
<accession>A0A162LTA8</accession>
<dbReference type="PANTHER" id="PTHR42756:SF1">
    <property type="entry name" value="TRANSCRIPTIONAL REPRESSOR OF EMRAB OPERON"/>
    <property type="match status" value="1"/>
</dbReference>
<dbReference type="Gene3D" id="1.10.10.10">
    <property type="entry name" value="Winged helix-like DNA-binding domain superfamily/Winged helix DNA-binding domain"/>
    <property type="match status" value="1"/>
</dbReference>
<dbReference type="AlphaFoldDB" id="A0A162LTA8"/>
<evidence type="ECO:0000256" key="3">
    <source>
        <dbReference type="ARBA" id="ARBA00023163"/>
    </source>
</evidence>
<protein>
    <submittedName>
        <fullName evidence="5">MarR family transcriptional regulator</fullName>
    </submittedName>
</protein>
<dbReference type="PROSITE" id="PS01117">
    <property type="entry name" value="HTH_MARR_1"/>
    <property type="match status" value="1"/>
</dbReference>
<dbReference type="SUPFAM" id="SSF46785">
    <property type="entry name" value="Winged helix' DNA-binding domain"/>
    <property type="match status" value="1"/>
</dbReference>
<evidence type="ECO:0000313" key="5">
    <source>
        <dbReference type="EMBL" id="KYO57005.1"/>
    </source>
</evidence>
<proteinExistence type="predicted"/>
<evidence type="ECO:0000256" key="1">
    <source>
        <dbReference type="ARBA" id="ARBA00023015"/>
    </source>
</evidence>
<keyword evidence="3" id="KW-0804">Transcription</keyword>
<dbReference type="PANTHER" id="PTHR42756">
    <property type="entry name" value="TRANSCRIPTIONAL REGULATOR, MARR"/>
    <property type="match status" value="1"/>
</dbReference>
<feature type="domain" description="HTH marR-type" evidence="4">
    <location>
        <begin position="1"/>
        <end position="158"/>
    </location>
</feature>
<evidence type="ECO:0000256" key="2">
    <source>
        <dbReference type="ARBA" id="ARBA00023125"/>
    </source>
</evidence>
<keyword evidence="2" id="KW-0238">DNA-binding</keyword>